<evidence type="ECO:0000256" key="12">
    <source>
        <dbReference type="PROSITE-ProRule" id="PRU01360"/>
    </source>
</evidence>
<dbReference type="InterPro" id="IPR039426">
    <property type="entry name" value="TonB-dep_rcpt-like"/>
</dbReference>
<dbReference type="Gene3D" id="2.170.130.10">
    <property type="entry name" value="TonB-dependent receptor, plug domain"/>
    <property type="match status" value="1"/>
</dbReference>
<evidence type="ECO:0000256" key="14">
    <source>
        <dbReference type="SAM" id="MobiDB-lite"/>
    </source>
</evidence>
<evidence type="ECO:0000259" key="16">
    <source>
        <dbReference type="Pfam" id="PF00593"/>
    </source>
</evidence>
<dbReference type="PANTHER" id="PTHR32552:SF89">
    <property type="entry name" value="CATECHOLATE SIDEROPHORE RECEPTOR FIU"/>
    <property type="match status" value="1"/>
</dbReference>
<keyword evidence="3 12" id="KW-1134">Transmembrane beta strand</keyword>
<evidence type="ECO:0000256" key="9">
    <source>
        <dbReference type="ARBA" id="ARBA00023077"/>
    </source>
</evidence>
<evidence type="ECO:0000256" key="10">
    <source>
        <dbReference type="ARBA" id="ARBA00023136"/>
    </source>
</evidence>
<accession>A0ABS2KFZ8</accession>
<dbReference type="InterPro" id="IPR012910">
    <property type="entry name" value="Plug_dom"/>
</dbReference>
<evidence type="ECO:0000313" key="18">
    <source>
        <dbReference type="EMBL" id="MBM7130097.1"/>
    </source>
</evidence>
<evidence type="ECO:0000256" key="5">
    <source>
        <dbReference type="ARBA" id="ARBA00022692"/>
    </source>
</evidence>
<name>A0ABS2KFZ8_9GAMM</name>
<evidence type="ECO:0000256" key="7">
    <source>
        <dbReference type="ARBA" id="ARBA00023004"/>
    </source>
</evidence>
<evidence type="ECO:0000256" key="11">
    <source>
        <dbReference type="ARBA" id="ARBA00023237"/>
    </source>
</evidence>
<keyword evidence="2 12" id="KW-0813">Transport</keyword>
<gene>
    <name evidence="18" type="ORF">ISS99_11195</name>
</gene>
<keyword evidence="18" id="KW-0675">Receptor</keyword>
<protein>
    <submittedName>
        <fullName evidence="18">TonB-dependent receptor</fullName>
    </submittedName>
</protein>
<dbReference type="PANTHER" id="PTHR32552">
    <property type="entry name" value="FERRICHROME IRON RECEPTOR-RELATED"/>
    <property type="match status" value="1"/>
</dbReference>
<keyword evidence="19" id="KW-1185">Reference proteome</keyword>
<evidence type="ECO:0000256" key="6">
    <source>
        <dbReference type="ARBA" id="ARBA00022729"/>
    </source>
</evidence>
<keyword evidence="5 12" id="KW-0812">Transmembrane</keyword>
<dbReference type="Proteomes" id="UP001430193">
    <property type="component" value="Unassembled WGS sequence"/>
</dbReference>
<keyword evidence="7" id="KW-0408">Iron</keyword>
<dbReference type="InterPro" id="IPR036942">
    <property type="entry name" value="Beta-barrel_TonB_sf"/>
</dbReference>
<evidence type="ECO:0000256" key="13">
    <source>
        <dbReference type="RuleBase" id="RU003357"/>
    </source>
</evidence>
<sequence>MKRTHLSAAIAMACWMSAGVVMAQTANDTQATQNTTTSTAQSASAPQASVSSTSKVSAVATKSARQLDTVKVSAVEPALGGGLMTEQDAPKAVSTITRQAIQQAAPGANFTQAIESIPGVITSTDDFTGLNDGNYTIRGFTSDEIGTTVNGAPINDSGSYQVYASEYGDTENMGDITVQQGWPDVDQPISGAAGGSIGWATIDPSHTGGVDFSQTLGGNSYHRTFVRLNTGDLGPVRSWISYSDNEASIWDGPGKQRITKVDGKSLWTIDDRNSVSFSMQYNRETKTDYMHLTKQQAAEQYDQNYSSYWAVPENTKQTASAYCGPNAPYNACYYGLHFNPFKSALFSADGEFTLTDNLHLSVVPYFQYGSGGGSGASLFTESTAGHDEFGYVDADLNGDGIVKNGTKGIVYGINQSYTYRPGVIAKLSQDFGSNDTLVYGVWWEKPREQQDEVYSLVSPQDGGVGDIWGNTDVIRYPNGQTMRLYNEYTTTTTEKAFATNTWTPTDALTLTAGIAYIWAKRQGYDLEYQGATYGPLYDQQYGGQLAATYHKWSPTVGAKYQINDANQIFFGAGRSFRTPVNGALMENGAAAQLAMIDPYPGHEYSAIEKPETSTSGDLGWRFYTDRVSASVDAYAAVFHNKQVSGYDDNSGLTVYTNLPDIHMRGLNGEASVKLNDMFTVYGSYTYTIAHQQDNVDAGNDGVYYTRGKTLTNTPLNAGYMSLYFHEGSVWANLNAKYRGAVWGDWSNTQQVGGYTTFNLDAGYNFADFGSFLHKPYVKLNLFNLTNHQAFTWASSNPFLASTSDASGNNKLGQYYSPATYSILEERTWMVTIGASFN</sequence>
<proteinExistence type="inferred from homology"/>
<keyword evidence="10 12" id="KW-0472">Membrane</keyword>
<dbReference type="InterPro" id="IPR000531">
    <property type="entry name" value="Beta-barrel_TonB"/>
</dbReference>
<feature type="signal peptide" evidence="15">
    <location>
        <begin position="1"/>
        <end position="23"/>
    </location>
</feature>
<comment type="similarity">
    <text evidence="12 13">Belongs to the TonB-dependent receptor family.</text>
</comment>
<dbReference type="EMBL" id="JADIKF010000039">
    <property type="protein sequence ID" value="MBM7130097.1"/>
    <property type="molecule type" value="Genomic_DNA"/>
</dbReference>
<dbReference type="Gene3D" id="2.40.170.20">
    <property type="entry name" value="TonB-dependent receptor, beta-barrel domain"/>
    <property type="match status" value="1"/>
</dbReference>
<feature type="domain" description="TonB-dependent receptor plug" evidence="17">
    <location>
        <begin position="86"/>
        <end position="195"/>
    </location>
</feature>
<evidence type="ECO:0000256" key="15">
    <source>
        <dbReference type="SAM" id="SignalP"/>
    </source>
</evidence>
<comment type="subcellular location">
    <subcellularLocation>
        <location evidence="1 12">Cell outer membrane</location>
        <topology evidence="1 12">Multi-pass membrane protein</topology>
    </subcellularLocation>
</comment>
<keyword evidence="8" id="KW-0406">Ion transport</keyword>
<reference evidence="18" key="1">
    <citation type="submission" date="2020-10" db="EMBL/GenBank/DDBJ databases">
        <title>Phylogeny of dyella-like bacteria.</title>
        <authorList>
            <person name="Fu J."/>
        </authorList>
    </citation>
    <scope>NUCLEOTIDE SEQUENCE</scope>
    <source>
        <strain evidence="18">DHON07</strain>
    </source>
</reference>
<evidence type="ECO:0000256" key="3">
    <source>
        <dbReference type="ARBA" id="ARBA00022452"/>
    </source>
</evidence>
<keyword evidence="4" id="KW-0410">Iron transport</keyword>
<evidence type="ECO:0000256" key="4">
    <source>
        <dbReference type="ARBA" id="ARBA00022496"/>
    </source>
</evidence>
<dbReference type="InterPro" id="IPR037066">
    <property type="entry name" value="Plug_dom_sf"/>
</dbReference>
<keyword evidence="9 13" id="KW-0798">TonB box</keyword>
<dbReference type="Pfam" id="PF07715">
    <property type="entry name" value="Plug"/>
    <property type="match status" value="1"/>
</dbReference>
<keyword evidence="6 15" id="KW-0732">Signal</keyword>
<dbReference type="SUPFAM" id="SSF56935">
    <property type="entry name" value="Porins"/>
    <property type="match status" value="1"/>
</dbReference>
<evidence type="ECO:0000313" key="19">
    <source>
        <dbReference type="Proteomes" id="UP001430193"/>
    </source>
</evidence>
<evidence type="ECO:0000256" key="1">
    <source>
        <dbReference type="ARBA" id="ARBA00004571"/>
    </source>
</evidence>
<dbReference type="PROSITE" id="PS52016">
    <property type="entry name" value="TONB_DEPENDENT_REC_3"/>
    <property type="match status" value="1"/>
</dbReference>
<keyword evidence="11 12" id="KW-0998">Cell outer membrane</keyword>
<organism evidence="18 19">
    <name type="scientific">Dyella mobilis</name>
    <dbReference type="NCBI Taxonomy" id="1849582"/>
    <lineage>
        <taxon>Bacteria</taxon>
        <taxon>Pseudomonadati</taxon>
        <taxon>Pseudomonadota</taxon>
        <taxon>Gammaproteobacteria</taxon>
        <taxon>Lysobacterales</taxon>
        <taxon>Rhodanobacteraceae</taxon>
        <taxon>Dyella</taxon>
    </lineage>
</organism>
<comment type="caution">
    <text evidence="18">The sequence shown here is derived from an EMBL/GenBank/DDBJ whole genome shotgun (WGS) entry which is preliminary data.</text>
</comment>
<feature type="chain" id="PRO_5045598758" evidence="15">
    <location>
        <begin position="24"/>
        <end position="837"/>
    </location>
</feature>
<evidence type="ECO:0000256" key="2">
    <source>
        <dbReference type="ARBA" id="ARBA00022448"/>
    </source>
</evidence>
<feature type="domain" description="TonB-dependent receptor-like beta-barrel" evidence="16">
    <location>
        <begin position="333"/>
        <end position="784"/>
    </location>
</feature>
<feature type="region of interest" description="Disordered" evidence="14">
    <location>
        <begin position="32"/>
        <end position="55"/>
    </location>
</feature>
<evidence type="ECO:0000256" key="8">
    <source>
        <dbReference type="ARBA" id="ARBA00023065"/>
    </source>
</evidence>
<evidence type="ECO:0000259" key="17">
    <source>
        <dbReference type="Pfam" id="PF07715"/>
    </source>
</evidence>
<dbReference type="Pfam" id="PF00593">
    <property type="entry name" value="TonB_dep_Rec_b-barrel"/>
    <property type="match status" value="1"/>
</dbReference>